<sequence>MATLRFEFRPPGELGGVAGVPVVDGVALTELIDRFELAAGMSPAGDAYGGLNPRAFAGTPAEHFHGLDPADGKTPLLGCSCGDWGCWPLLARVTVTGDEVVWDAFEQPHRPERDYRGFGPFRFARAGYDAAVRWWESA</sequence>
<dbReference type="EMBL" id="JBHUKS010000028">
    <property type="protein sequence ID" value="MFD2472882.1"/>
    <property type="molecule type" value="Genomic_DNA"/>
</dbReference>
<organism evidence="1 2">
    <name type="scientific">Amycolatopsis silviterrae</name>
    <dbReference type="NCBI Taxonomy" id="1656914"/>
    <lineage>
        <taxon>Bacteria</taxon>
        <taxon>Bacillati</taxon>
        <taxon>Actinomycetota</taxon>
        <taxon>Actinomycetes</taxon>
        <taxon>Pseudonocardiales</taxon>
        <taxon>Pseudonocardiaceae</taxon>
        <taxon>Amycolatopsis</taxon>
    </lineage>
</organism>
<dbReference type="Proteomes" id="UP001597483">
    <property type="component" value="Unassembled WGS sequence"/>
</dbReference>
<keyword evidence="2" id="KW-1185">Reference proteome</keyword>
<proteinExistence type="predicted"/>
<comment type="caution">
    <text evidence="1">The sequence shown here is derived from an EMBL/GenBank/DDBJ whole genome shotgun (WGS) entry which is preliminary data.</text>
</comment>
<accession>A0ABW5HIA4</accession>
<evidence type="ECO:0008006" key="3">
    <source>
        <dbReference type="Google" id="ProtNLM"/>
    </source>
</evidence>
<evidence type="ECO:0000313" key="2">
    <source>
        <dbReference type="Proteomes" id="UP001597483"/>
    </source>
</evidence>
<reference evidence="2" key="1">
    <citation type="journal article" date="2019" name="Int. J. Syst. Evol. Microbiol.">
        <title>The Global Catalogue of Microorganisms (GCM) 10K type strain sequencing project: providing services to taxonomists for standard genome sequencing and annotation.</title>
        <authorList>
            <consortium name="The Broad Institute Genomics Platform"/>
            <consortium name="The Broad Institute Genome Sequencing Center for Infectious Disease"/>
            <person name="Wu L."/>
            <person name="Ma J."/>
        </authorList>
    </citation>
    <scope>NUCLEOTIDE SEQUENCE [LARGE SCALE GENOMIC DNA]</scope>
    <source>
        <strain evidence="2">CGMCC 4.7641</strain>
    </source>
</reference>
<name>A0ABW5HIA4_9PSEU</name>
<protein>
    <recommendedName>
        <fullName evidence="3">SMI1/KNR4 family protein</fullName>
    </recommendedName>
</protein>
<gene>
    <name evidence="1" type="ORF">ACFSVL_36175</name>
</gene>
<evidence type="ECO:0000313" key="1">
    <source>
        <dbReference type="EMBL" id="MFD2472882.1"/>
    </source>
</evidence>
<dbReference type="RefSeq" id="WP_378310941.1">
    <property type="nucleotide sequence ID" value="NZ_JBHUKS010000028.1"/>
</dbReference>